<organism evidence="3">
    <name type="scientific">marine sediment metagenome</name>
    <dbReference type="NCBI Taxonomy" id="412755"/>
    <lineage>
        <taxon>unclassified sequences</taxon>
        <taxon>metagenomes</taxon>
        <taxon>ecological metagenomes</taxon>
    </lineage>
</organism>
<dbReference type="AlphaFoldDB" id="X1ERB2"/>
<keyword evidence="2" id="KW-0812">Transmembrane</keyword>
<reference evidence="3" key="1">
    <citation type="journal article" date="2014" name="Front. Microbiol.">
        <title>High frequency of phylogenetically diverse reductive dehalogenase-homologous genes in deep subseafloor sedimentary metagenomes.</title>
        <authorList>
            <person name="Kawai M."/>
            <person name="Futagami T."/>
            <person name="Toyoda A."/>
            <person name="Takaki Y."/>
            <person name="Nishi S."/>
            <person name="Hori S."/>
            <person name="Arai W."/>
            <person name="Tsubouchi T."/>
            <person name="Morono Y."/>
            <person name="Uchiyama I."/>
            <person name="Ito T."/>
            <person name="Fujiyama A."/>
            <person name="Inagaki F."/>
            <person name="Takami H."/>
        </authorList>
    </citation>
    <scope>NUCLEOTIDE SEQUENCE</scope>
    <source>
        <strain evidence="3">Expedition CK06-06</strain>
    </source>
</reference>
<evidence type="ECO:0000313" key="3">
    <source>
        <dbReference type="EMBL" id="GAH22860.1"/>
    </source>
</evidence>
<feature type="non-terminal residue" evidence="3">
    <location>
        <position position="94"/>
    </location>
</feature>
<name>X1ERB2_9ZZZZ</name>
<evidence type="ECO:0000256" key="2">
    <source>
        <dbReference type="SAM" id="Phobius"/>
    </source>
</evidence>
<protein>
    <submittedName>
        <fullName evidence="3">Uncharacterized protein</fullName>
    </submittedName>
</protein>
<proteinExistence type="predicted"/>
<keyword evidence="2" id="KW-0472">Membrane</keyword>
<dbReference type="EMBL" id="BART01039722">
    <property type="protein sequence ID" value="GAH22860.1"/>
    <property type="molecule type" value="Genomic_DNA"/>
</dbReference>
<evidence type="ECO:0000256" key="1">
    <source>
        <dbReference type="SAM" id="MobiDB-lite"/>
    </source>
</evidence>
<feature type="region of interest" description="Disordered" evidence="1">
    <location>
        <begin position="47"/>
        <end position="73"/>
    </location>
</feature>
<feature type="transmembrane region" description="Helical" evidence="2">
    <location>
        <begin position="12"/>
        <end position="33"/>
    </location>
</feature>
<feature type="compositionally biased region" description="Polar residues" evidence="1">
    <location>
        <begin position="47"/>
        <end position="59"/>
    </location>
</feature>
<gene>
    <name evidence="3" type="ORF">S01H4_65112</name>
</gene>
<sequence>MFKFLKKWIGSIITVILVLLVLVFFGKMIIFPADNLEAMQKQSETTKADNMNTLASNNEDSNEADFIEPGNADYSDEVTVKSISEGDDSMNNLV</sequence>
<keyword evidence="2" id="KW-1133">Transmembrane helix</keyword>
<accession>X1ERB2</accession>
<comment type="caution">
    <text evidence="3">The sequence shown here is derived from an EMBL/GenBank/DDBJ whole genome shotgun (WGS) entry which is preliminary data.</text>
</comment>